<gene>
    <name evidence="3" type="ORF">RJ639_018582</name>
</gene>
<organism evidence="3 4">
    <name type="scientific">Escallonia herrerae</name>
    <dbReference type="NCBI Taxonomy" id="1293975"/>
    <lineage>
        <taxon>Eukaryota</taxon>
        <taxon>Viridiplantae</taxon>
        <taxon>Streptophyta</taxon>
        <taxon>Embryophyta</taxon>
        <taxon>Tracheophyta</taxon>
        <taxon>Spermatophyta</taxon>
        <taxon>Magnoliopsida</taxon>
        <taxon>eudicotyledons</taxon>
        <taxon>Gunneridae</taxon>
        <taxon>Pentapetalae</taxon>
        <taxon>asterids</taxon>
        <taxon>campanulids</taxon>
        <taxon>Escalloniales</taxon>
        <taxon>Escalloniaceae</taxon>
        <taxon>Escallonia</taxon>
    </lineage>
</organism>
<feature type="domain" description="Retrotransposon Copia-like N-terminal" evidence="2">
    <location>
        <begin position="99"/>
        <end position="142"/>
    </location>
</feature>
<keyword evidence="4" id="KW-1185">Reference proteome</keyword>
<sequence>MAMDKNWGNIPAKTARSKNQSSTVQTKFQEVRCTGGVESVVLSDGNSTSIELNFYNSITSSSDGQPSVYNCQEIKSSAILADHDLHHIFLLPLLINRVDHPGHLLVPIKLNRTNYPSWSKSMIHALTAKNKIGFINGSIEQP</sequence>
<reference evidence="3" key="1">
    <citation type="submission" date="2022-12" db="EMBL/GenBank/DDBJ databases">
        <title>Draft genome assemblies for two species of Escallonia (Escalloniales).</title>
        <authorList>
            <person name="Chanderbali A."/>
            <person name="Dervinis C."/>
            <person name="Anghel I."/>
            <person name="Soltis D."/>
            <person name="Soltis P."/>
            <person name="Zapata F."/>
        </authorList>
    </citation>
    <scope>NUCLEOTIDE SEQUENCE</scope>
    <source>
        <strain evidence="3">UCBG64.0493</strain>
        <tissue evidence="3">Leaf</tissue>
    </source>
</reference>
<feature type="region of interest" description="Disordered" evidence="1">
    <location>
        <begin position="1"/>
        <end position="24"/>
    </location>
</feature>
<accession>A0AA88V990</accession>
<dbReference type="Pfam" id="PF14244">
    <property type="entry name" value="Retrotran_gag_3"/>
    <property type="match status" value="1"/>
</dbReference>
<dbReference type="EMBL" id="JAVXUP010002308">
    <property type="protein sequence ID" value="KAK3004114.1"/>
    <property type="molecule type" value="Genomic_DNA"/>
</dbReference>
<evidence type="ECO:0000313" key="4">
    <source>
        <dbReference type="Proteomes" id="UP001188597"/>
    </source>
</evidence>
<protein>
    <recommendedName>
        <fullName evidence="2">Retrotransposon Copia-like N-terminal domain-containing protein</fullName>
    </recommendedName>
</protein>
<name>A0AA88V990_9ASTE</name>
<dbReference type="Proteomes" id="UP001188597">
    <property type="component" value="Unassembled WGS sequence"/>
</dbReference>
<evidence type="ECO:0000313" key="3">
    <source>
        <dbReference type="EMBL" id="KAK3004114.1"/>
    </source>
</evidence>
<dbReference type="PANTHER" id="PTHR37610:SF60">
    <property type="entry name" value="RETROTRANSPOSON COPIA-LIKE N-TERMINAL DOMAIN-CONTAINING PROTEIN"/>
    <property type="match status" value="1"/>
</dbReference>
<evidence type="ECO:0000256" key="1">
    <source>
        <dbReference type="SAM" id="MobiDB-lite"/>
    </source>
</evidence>
<comment type="caution">
    <text evidence="3">The sequence shown here is derived from an EMBL/GenBank/DDBJ whole genome shotgun (WGS) entry which is preliminary data.</text>
</comment>
<dbReference type="PANTHER" id="PTHR37610">
    <property type="entry name" value="CCHC-TYPE DOMAIN-CONTAINING PROTEIN"/>
    <property type="match status" value="1"/>
</dbReference>
<dbReference type="InterPro" id="IPR029472">
    <property type="entry name" value="Copia-like_N"/>
</dbReference>
<evidence type="ECO:0000259" key="2">
    <source>
        <dbReference type="Pfam" id="PF14244"/>
    </source>
</evidence>
<proteinExistence type="predicted"/>
<dbReference type="AlphaFoldDB" id="A0AA88V990"/>